<name>A0A9P0KU18_ACAOB</name>
<evidence type="ECO:0000256" key="1">
    <source>
        <dbReference type="SAM" id="Coils"/>
    </source>
</evidence>
<keyword evidence="1" id="KW-0175">Coiled coil</keyword>
<keyword evidence="3" id="KW-1185">Reference proteome</keyword>
<dbReference type="Proteomes" id="UP001152888">
    <property type="component" value="Unassembled WGS sequence"/>
</dbReference>
<proteinExistence type="predicted"/>
<protein>
    <submittedName>
        <fullName evidence="2">Uncharacterized protein</fullName>
    </submittedName>
</protein>
<gene>
    <name evidence="2" type="ORF">ACAOBT_LOCUS15915</name>
</gene>
<dbReference type="AlphaFoldDB" id="A0A9P0KU18"/>
<evidence type="ECO:0000313" key="2">
    <source>
        <dbReference type="EMBL" id="CAH1984116.1"/>
    </source>
</evidence>
<accession>A0A9P0KU18</accession>
<comment type="caution">
    <text evidence="2">The sequence shown here is derived from an EMBL/GenBank/DDBJ whole genome shotgun (WGS) entry which is preliminary data.</text>
</comment>
<reference evidence="2" key="1">
    <citation type="submission" date="2022-03" db="EMBL/GenBank/DDBJ databases">
        <authorList>
            <person name="Sayadi A."/>
        </authorList>
    </citation>
    <scope>NUCLEOTIDE SEQUENCE</scope>
</reference>
<dbReference type="EMBL" id="CAKOFQ010006951">
    <property type="protein sequence ID" value="CAH1984116.1"/>
    <property type="molecule type" value="Genomic_DNA"/>
</dbReference>
<dbReference type="OrthoDB" id="6782569at2759"/>
<sequence>MCEQNQIFSYVSSDVISDFTQQLGQMYERHAEELQMLVTNFRKRNSELRKESCCNKRNDVIVIAKHMIYCSTTCQGKGEEEMEKDNTTKEIIRELQQEIIEKDKYIASMKKRSLAFEDDVIEIEKNYNDEIQTYKRQIQNIEQQLAYLSSKNSTLQELTTSLLMEEPPVANDIRATSFQMKTNDMCKSQPIEHEFDEHQTASTFAHCTSIVSPIPQLDGEVAAESARQTPKEFDDAPIIDIVPSGGSPKRNASDSCRKIIIIGDEYAKSFRKVLELYTDMTKFSIKAHVYPNLEFVDITKNVFNITKSLGENDFVIFMINSNNISNTPSLNKGLHCLLPLGRVTNLIFLCELTTSVDYHLRNIINTKVDRLRKLNRNYSLSLFYDIRATGSKMTIIQHVKDIIFEQLKNVLPLKTVQINIPDKSEKQFFLKPACPSSLFHVWETLLQEVEIDFQAMGDIASILSRQVSRPLLERSFHKKIQSRKVFTHRESFETIIAKTEEKLAKVSTERHAQQLCIHDY</sequence>
<feature type="coiled-coil region" evidence="1">
    <location>
        <begin position="92"/>
        <end position="158"/>
    </location>
</feature>
<evidence type="ECO:0000313" key="3">
    <source>
        <dbReference type="Proteomes" id="UP001152888"/>
    </source>
</evidence>
<organism evidence="2 3">
    <name type="scientific">Acanthoscelides obtectus</name>
    <name type="common">Bean weevil</name>
    <name type="synonym">Bruchus obtectus</name>
    <dbReference type="NCBI Taxonomy" id="200917"/>
    <lineage>
        <taxon>Eukaryota</taxon>
        <taxon>Metazoa</taxon>
        <taxon>Ecdysozoa</taxon>
        <taxon>Arthropoda</taxon>
        <taxon>Hexapoda</taxon>
        <taxon>Insecta</taxon>
        <taxon>Pterygota</taxon>
        <taxon>Neoptera</taxon>
        <taxon>Endopterygota</taxon>
        <taxon>Coleoptera</taxon>
        <taxon>Polyphaga</taxon>
        <taxon>Cucujiformia</taxon>
        <taxon>Chrysomeloidea</taxon>
        <taxon>Chrysomelidae</taxon>
        <taxon>Bruchinae</taxon>
        <taxon>Bruchini</taxon>
        <taxon>Acanthoscelides</taxon>
    </lineage>
</organism>